<dbReference type="NCBIfam" id="TIGR01587">
    <property type="entry name" value="cas3_core"/>
    <property type="match status" value="1"/>
</dbReference>
<proteinExistence type="inferred from homology"/>
<accession>A0ABQ3VT17</accession>
<dbReference type="InterPro" id="IPR038257">
    <property type="entry name" value="CRISPR-assoc_Cas3_HD_sf"/>
</dbReference>
<evidence type="ECO:0000313" key="15">
    <source>
        <dbReference type="Proteomes" id="UP000635565"/>
    </source>
</evidence>
<dbReference type="EMBL" id="BNJJ01000028">
    <property type="protein sequence ID" value="GHO88881.1"/>
    <property type="molecule type" value="Genomic_DNA"/>
</dbReference>
<dbReference type="Proteomes" id="UP000635565">
    <property type="component" value="Unassembled WGS sequence"/>
</dbReference>
<keyword evidence="8" id="KW-0067">ATP-binding</keyword>
<dbReference type="PROSITE" id="PS51643">
    <property type="entry name" value="HD_CAS3"/>
    <property type="match status" value="1"/>
</dbReference>
<keyword evidence="7" id="KW-0347">Helicase</keyword>
<dbReference type="InterPro" id="IPR054712">
    <property type="entry name" value="Cas3-like_dom"/>
</dbReference>
<dbReference type="Pfam" id="PF22590">
    <property type="entry name" value="Cas3-like_C_2"/>
    <property type="match status" value="1"/>
</dbReference>
<dbReference type="InterPro" id="IPR011545">
    <property type="entry name" value="DEAD/DEAH_box_helicase_dom"/>
</dbReference>
<evidence type="ECO:0000256" key="7">
    <source>
        <dbReference type="ARBA" id="ARBA00022806"/>
    </source>
</evidence>
<comment type="similarity">
    <text evidence="1">In the N-terminal section; belongs to the CRISPR-associated nuclease Cas3-HD family.</text>
</comment>
<keyword evidence="4" id="KW-0479">Metal-binding</keyword>
<dbReference type="RefSeq" id="WP_201366425.1">
    <property type="nucleotide sequence ID" value="NZ_BNJJ01000028.1"/>
</dbReference>
<keyword evidence="3" id="KW-0540">Nuclease</keyword>
<comment type="similarity">
    <text evidence="2">In the central section; belongs to the CRISPR-associated helicase Cas3 family.</text>
</comment>
<evidence type="ECO:0000256" key="5">
    <source>
        <dbReference type="ARBA" id="ARBA00022741"/>
    </source>
</evidence>
<feature type="domain" description="HD Cas3-type" evidence="13">
    <location>
        <begin position="583"/>
        <end position="828"/>
    </location>
</feature>
<dbReference type="PANTHER" id="PTHR47959">
    <property type="entry name" value="ATP-DEPENDENT RNA HELICASE RHLE-RELATED"/>
    <property type="match status" value="1"/>
</dbReference>
<organism evidence="14 15">
    <name type="scientific">Dictyobacter formicarum</name>
    <dbReference type="NCBI Taxonomy" id="2778368"/>
    <lineage>
        <taxon>Bacteria</taxon>
        <taxon>Bacillati</taxon>
        <taxon>Chloroflexota</taxon>
        <taxon>Ktedonobacteria</taxon>
        <taxon>Ktedonobacterales</taxon>
        <taxon>Dictyobacteraceae</taxon>
        <taxon>Dictyobacter</taxon>
    </lineage>
</organism>
<comment type="caution">
    <text evidence="14">The sequence shown here is derived from an EMBL/GenBank/DDBJ whole genome shotgun (WGS) entry which is preliminary data.</text>
</comment>
<dbReference type="Gene3D" id="3.40.50.300">
    <property type="entry name" value="P-loop containing nucleotide triphosphate hydrolases"/>
    <property type="match status" value="2"/>
</dbReference>
<dbReference type="Gene3D" id="1.10.3210.30">
    <property type="match status" value="1"/>
</dbReference>
<dbReference type="InterPro" id="IPR014001">
    <property type="entry name" value="Helicase_ATP-bd"/>
</dbReference>
<dbReference type="Pfam" id="PF00270">
    <property type="entry name" value="DEAD"/>
    <property type="match status" value="1"/>
</dbReference>
<evidence type="ECO:0000256" key="10">
    <source>
        <dbReference type="ARBA" id="ARBA00038437"/>
    </source>
</evidence>
<dbReference type="PANTHER" id="PTHR47959:SF16">
    <property type="entry name" value="CRISPR-ASSOCIATED NUCLEASE_HELICASE CAS3-RELATED"/>
    <property type="match status" value="1"/>
</dbReference>
<evidence type="ECO:0000313" key="14">
    <source>
        <dbReference type="EMBL" id="GHO88881.1"/>
    </source>
</evidence>
<keyword evidence="5" id="KW-0547">Nucleotide-binding</keyword>
<sequence>MSLFRYQKQVFEALQKGQKVILQAPTGSGKTRAGTYPFLYAWVEPELIDLPRQCIYSVPLQTLARQFKHEYTHIVRAQRNASSPLRNLKHVAFQTGDNPGDPKFEADLLFTTIDQTLSGFLSIPYGLSKALANFNAGAVIGSYLVFDEYHLFPLNKSGGGALTTTLHMLQLLRDITPWTLMTATFSRTLLRGLCERLGATEVSLDTSDFSDIPSQQGKQRFFTIREEPLTPEHVWDDMREHNRQRALVICNTVERAMTIAQKLRDLTPDDVSVIVFYNRFFQQDRERIEQRLAQEFGEDKSKYSLQRMILVATQIVEVGLNITSPVLHTDLAPASSIIQRAGRVARFAGETGQVYIYDVPRTKNGAPDYAPYFEQQDVCALSWKSFQQYSGQSLDYATELAIVDYAHHAFDQRLLDQFQEQVPEQRRLIKDAWTQCRRDLAPKLIREIDNVTLLIHPNPTRETLPHPYEYQGISMRRSILKKAWSYLRDTGGELEWLLAIPHEKNVDTQAFGQSPNPPYSWEHRLDAQATVADIDGVDLLAINPALISYDHVLGLRFEPGKDLHLISPAQKANTERKPKRGADIYTYETYQEHIKKMLFVYQRDLAYQGVHIRRSFERLLTLPQGSLEQALRLLFAIHDVGKLSEGWQRWAHAWQSAVRSLNPHASSSSTHDAIAHTDLDRRDSQQRQLHKTITATIGRCPNHAAESALVCLPLIRHVALQQAAENVYAAEILSNAMVSAVVRHHHALTEGNATAFQGYPVTNQSHTDRQALSAALQAVFLDDLSTIPLIWTPPQTMLADAMVKPHESEMATLLYLFLVRLLRHADQLALQEESWEDD</sequence>
<dbReference type="SMART" id="SM00490">
    <property type="entry name" value="HELICc"/>
    <property type="match status" value="1"/>
</dbReference>
<evidence type="ECO:0000256" key="8">
    <source>
        <dbReference type="ARBA" id="ARBA00022840"/>
    </source>
</evidence>
<protein>
    <submittedName>
        <fullName evidence="14">CRISPR-associated helicase/endonuclease Cas3</fullName>
    </submittedName>
</protein>
<dbReference type="PROSITE" id="PS51192">
    <property type="entry name" value="HELICASE_ATP_BIND_1"/>
    <property type="match status" value="1"/>
</dbReference>
<reference evidence="14 15" key="1">
    <citation type="journal article" date="2021" name="Int. J. Syst. Evol. Microbiol.">
        <title>Reticulibacter mediterranei gen. nov., sp. nov., within the new family Reticulibacteraceae fam. nov., and Ktedonospora formicarum gen. nov., sp. nov., Ktedonobacter robiniae sp. nov., Dictyobacter formicarum sp. nov. and Dictyobacter arantiisoli sp. nov., belonging to the class Ktedonobacteria.</title>
        <authorList>
            <person name="Yabe S."/>
            <person name="Zheng Y."/>
            <person name="Wang C.M."/>
            <person name="Sakai Y."/>
            <person name="Abe K."/>
            <person name="Yokota A."/>
            <person name="Donadio S."/>
            <person name="Cavaletti L."/>
            <person name="Monciardini P."/>
        </authorList>
    </citation>
    <scope>NUCLEOTIDE SEQUENCE [LARGE SCALE GENOMIC DNA]</scope>
    <source>
        <strain evidence="14 15">SOSP1-9</strain>
    </source>
</reference>
<dbReference type="InterPro" id="IPR006483">
    <property type="entry name" value="CRISPR-assoc_Cas3_HD"/>
</dbReference>
<dbReference type="InterPro" id="IPR001650">
    <property type="entry name" value="Helicase_C-like"/>
</dbReference>
<evidence type="ECO:0000256" key="9">
    <source>
        <dbReference type="ARBA" id="ARBA00023118"/>
    </source>
</evidence>
<dbReference type="PROSITE" id="PS51194">
    <property type="entry name" value="HELICASE_CTER"/>
    <property type="match status" value="1"/>
</dbReference>
<evidence type="ECO:0000256" key="2">
    <source>
        <dbReference type="ARBA" id="ARBA00009046"/>
    </source>
</evidence>
<gene>
    <name evidence="14" type="ORF">KSZ_68870</name>
</gene>
<feature type="domain" description="Helicase C-terminal" evidence="12">
    <location>
        <begin position="216"/>
        <end position="402"/>
    </location>
</feature>
<dbReference type="SMART" id="SM00487">
    <property type="entry name" value="DEXDc"/>
    <property type="match status" value="1"/>
</dbReference>
<name>A0ABQ3VT17_9CHLR</name>
<dbReference type="InterPro" id="IPR006474">
    <property type="entry name" value="Helicase_Cas3_CRISPR-ass_core"/>
</dbReference>
<dbReference type="SUPFAM" id="SSF52540">
    <property type="entry name" value="P-loop containing nucleoside triphosphate hydrolases"/>
    <property type="match status" value="1"/>
</dbReference>
<keyword evidence="15" id="KW-1185">Reference proteome</keyword>
<keyword evidence="9" id="KW-0051">Antiviral defense</keyword>
<evidence type="ECO:0000259" key="11">
    <source>
        <dbReference type="PROSITE" id="PS51192"/>
    </source>
</evidence>
<feature type="domain" description="Helicase ATP-binding" evidence="11">
    <location>
        <begin position="11"/>
        <end position="203"/>
    </location>
</feature>
<dbReference type="Pfam" id="PF18019">
    <property type="entry name" value="Cas3_HD"/>
    <property type="match status" value="1"/>
</dbReference>
<evidence type="ECO:0000259" key="13">
    <source>
        <dbReference type="PROSITE" id="PS51643"/>
    </source>
</evidence>
<keyword evidence="6" id="KW-0378">Hydrolase</keyword>
<dbReference type="InterPro" id="IPR050079">
    <property type="entry name" value="DEAD_box_RNA_helicase"/>
</dbReference>
<evidence type="ECO:0000256" key="6">
    <source>
        <dbReference type="ARBA" id="ARBA00022801"/>
    </source>
</evidence>
<dbReference type="InterPro" id="IPR027417">
    <property type="entry name" value="P-loop_NTPase"/>
</dbReference>
<evidence type="ECO:0000256" key="4">
    <source>
        <dbReference type="ARBA" id="ARBA00022723"/>
    </source>
</evidence>
<evidence type="ECO:0000256" key="1">
    <source>
        <dbReference type="ARBA" id="ARBA00006847"/>
    </source>
</evidence>
<evidence type="ECO:0000259" key="12">
    <source>
        <dbReference type="PROSITE" id="PS51194"/>
    </source>
</evidence>
<comment type="similarity">
    <text evidence="10">Belongs to the DEAD box helicase family.</text>
</comment>
<evidence type="ECO:0000256" key="3">
    <source>
        <dbReference type="ARBA" id="ARBA00022722"/>
    </source>
</evidence>